<feature type="domain" description="DUF5013" evidence="3">
    <location>
        <begin position="257"/>
        <end position="407"/>
    </location>
</feature>
<dbReference type="InterPro" id="IPR032181">
    <property type="entry name" value="DUF5013"/>
</dbReference>
<dbReference type="RefSeq" id="WP_254090190.1">
    <property type="nucleotide sequence ID" value="NZ_JAHESC010000012.1"/>
</dbReference>
<comment type="caution">
    <text evidence="5">The sequence shown here is derived from an EMBL/GenBank/DDBJ whole genome shotgun (WGS) entry which is preliminary data.</text>
</comment>
<feature type="domain" description="DUF3823" evidence="4">
    <location>
        <begin position="127"/>
        <end position="237"/>
    </location>
</feature>
<dbReference type="InterPro" id="IPR024278">
    <property type="entry name" value="DUF3823_N"/>
</dbReference>
<dbReference type="AlphaFoldDB" id="A0AAP2D870"/>
<name>A0AAP2D870_9BACT</name>
<dbReference type="PROSITE" id="PS51257">
    <property type="entry name" value="PROKAR_LIPOPROTEIN"/>
    <property type="match status" value="1"/>
</dbReference>
<accession>A0AAP2D870</accession>
<evidence type="ECO:0000313" key="6">
    <source>
        <dbReference type="Proteomes" id="UP001319180"/>
    </source>
</evidence>
<dbReference type="Gene3D" id="2.60.40.1120">
    <property type="entry name" value="Carboxypeptidase-like, regulatory domain"/>
    <property type="match status" value="1"/>
</dbReference>
<organism evidence="5 6">
    <name type="scientific">Dawidia soli</name>
    <dbReference type="NCBI Taxonomy" id="2782352"/>
    <lineage>
        <taxon>Bacteria</taxon>
        <taxon>Pseudomonadati</taxon>
        <taxon>Bacteroidota</taxon>
        <taxon>Cytophagia</taxon>
        <taxon>Cytophagales</taxon>
        <taxon>Chryseotaleaceae</taxon>
        <taxon>Dawidia</taxon>
    </lineage>
</organism>
<evidence type="ECO:0000259" key="2">
    <source>
        <dbReference type="Pfam" id="PF12866"/>
    </source>
</evidence>
<feature type="signal peptide" evidence="1">
    <location>
        <begin position="1"/>
        <end position="20"/>
    </location>
</feature>
<gene>
    <name evidence="5" type="ORF">KK078_10320</name>
</gene>
<proteinExistence type="predicted"/>
<keyword evidence="1" id="KW-0732">Signal</keyword>
<evidence type="ECO:0000313" key="5">
    <source>
        <dbReference type="EMBL" id="MBT1686954.1"/>
    </source>
</evidence>
<sequence length="430" mass="47473">MKNIIRIVLGLLVMSITACMEVDNWDEPEARVQGRIIDSYTGENLLTSQGDWGIRIWERTWTESAPTAQSLPVKQDGTYNNSKLFGGTYDMLAYGGPFWPVDTLQDVVFGGNTEQDITVTPYLQLQGFETSLNGLKLTLTCVLRAPIRQGLPNLVEVKPFLSLSQFCGATNFIDLPDYNNQRKQYNQSWLEAFGDVETSSVITIGPLKVKPGYTYYVRLGANVNDANRKYNYTEIVKIVVPADAQDDPNEVPDNFFKNATYPFAKADWDGNRWGNLADWTTNPAMRTRDGRGGYDGGWEGAANDKQSLGFEKWSDAETPIVNGKLFQTFDLPAGTYRFTMSLAGDNPIKSNNGADPRYIAAAVGETLPDIENLASALASANFAGLAPDDGVKTIEFTLDAPGKVSAGFVVSFTSNEQNVRPSWLKLEKIN</sequence>
<dbReference type="EMBL" id="JAHESC010000012">
    <property type="protein sequence ID" value="MBT1686954.1"/>
    <property type="molecule type" value="Genomic_DNA"/>
</dbReference>
<dbReference type="Pfam" id="PF12866">
    <property type="entry name" value="DUF3823"/>
    <property type="match status" value="1"/>
</dbReference>
<keyword evidence="6" id="KW-1185">Reference proteome</keyword>
<evidence type="ECO:0000259" key="3">
    <source>
        <dbReference type="Pfam" id="PF16405"/>
    </source>
</evidence>
<feature type="chain" id="PRO_5042987783" evidence="1">
    <location>
        <begin position="21"/>
        <end position="430"/>
    </location>
</feature>
<dbReference type="Gene3D" id="2.60.40.2060">
    <property type="match status" value="1"/>
</dbReference>
<dbReference type="Proteomes" id="UP001319180">
    <property type="component" value="Unassembled WGS sequence"/>
</dbReference>
<dbReference type="InterPro" id="IPR041186">
    <property type="entry name" value="DUF3823_C"/>
</dbReference>
<dbReference type="Pfam" id="PF16405">
    <property type="entry name" value="DUF5013"/>
    <property type="match status" value="1"/>
</dbReference>
<evidence type="ECO:0000259" key="4">
    <source>
        <dbReference type="Pfam" id="PF18003"/>
    </source>
</evidence>
<feature type="domain" description="DUF3823" evidence="2">
    <location>
        <begin position="32"/>
        <end position="120"/>
    </location>
</feature>
<reference evidence="5 6" key="1">
    <citation type="submission" date="2021-05" db="EMBL/GenBank/DDBJ databases">
        <title>A Polyphasic approach of four new species of the genus Ohtaekwangia: Ohtaekwangia histidinii sp. nov., Ohtaekwangia cretensis sp. nov., Ohtaekwangia indiensis sp. nov., Ohtaekwangia reichenbachii sp. nov. from diverse environment.</title>
        <authorList>
            <person name="Octaviana S."/>
        </authorList>
    </citation>
    <scope>NUCLEOTIDE SEQUENCE [LARGE SCALE GENOMIC DNA]</scope>
    <source>
        <strain evidence="5 6">PWU37</strain>
    </source>
</reference>
<evidence type="ECO:0000256" key="1">
    <source>
        <dbReference type="SAM" id="SignalP"/>
    </source>
</evidence>
<dbReference type="Pfam" id="PF18003">
    <property type="entry name" value="DUF3823_C"/>
    <property type="match status" value="1"/>
</dbReference>
<protein>
    <submittedName>
        <fullName evidence="5">DUF5013 domain-containing protein</fullName>
    </submittedName>
</protein>